<gene>
    <name evidence="1" type="ORF">SmB9_24130</name>
</gene>
<evidence type="ECO:0000313" key="1">
    <source>
        <dbReference type="EMBL" id="BBE34755.1"/>
    </source>
</evidence>
<dbReference type="EMBL" id="AP018711">
    <property type="protein sequence ID" value="BBE34755.1"/>
    <property type="molecule type" value="Genomic_DNA"/>
</dbReference>
<dbReference type="AlphaFoldDB" id="A0AAD1D736"/>
<reference evidence="1 2" key="1">
    <citation type="submission" date="2018-06" db="EMBL/GenBank/DDBJ databases">
        <title>Complete Genome Sequence of the Microcystin-Degrading Bacterium Sphingosinicella microcystinivorans Strain B-9.</title>
        <authorList>
            <person name="Jin H."/>
            <person name="Nishizawa T."/>
            <person name="Guo Y."/>
            <person name="Nishizawa A."/>
            <person name="Park H."/>
            <person name="Kato H."/>
            <person name="Tsuji K."/>
            <person name="Harada K."/>
        </authorList>
    </citation>
    <scope>NUCLEOTIDE SEQUENCE [LARGE SCALE GENOMIC DNA]</scope>
    <source>
        <strain evidence="1 2">B9</strain>
    </source>
</reference>
<accession>A0AAD1D736</accession>
<organism evidence="1 2">
    <name type="scientific">Sphingosinicella microcystinivorans</name>
    <dbReference type="NCBI Taxonomy" id="335406"/>
    <lineage>
        <taxon>Bacteria</taxon>
        <taxon>Pseudomonadati</taxon>
        <taxon>Pseudomonadota</taxon>
        <taxon>Alphaproteobacteria</taxon>
        <taxon>Sphingomonadales</taxon>
        <taxon>Sphingosinicellaceae</taxon>
        <taxon>Sphingosinicella</taxon>
    </lineage>
</organism>
<name>A0AAD1D736_SPHMI</name>
<evidence type="ECO:0000313" key="2">
    <source>
        <dbReference type="Proteomes" id="UP000275727"/>
    </source>
</evidence>
<dbReference type="Proteomes" id="UP000275727">
    <property type="component" value="Chromosome"/>
</dbReference>
<dbReference type="KEGG" id="smic:SmB9_24130"/>
<protein>
    <submittedName>
        <fullName evidence="1">Uncharacterized protein</fullName>
    </submittedName>
</protein>
<proteinExistence type="predicted"/>
<sequence length="163" mass="18482">MLDEQGRASLEHRKVNGFINIERQLPKKGLGDHDHFPGRPGGQPEQALTQDIAASLRCRLQELLVGQGLYDSLDRGTGQPCLSGDLRKAQAFRRFSKNSQDIRRPGDDLNGIAITVSVLNQRQLSYCPCRKNNRYAIHFDLRPRKIKTFPTLEANLAARDKRY</sequence>